<sequence length="215" mass="22271">MPLTRTFFGLALSVLLLAGCNNGGGGGGGYDEGNDDAAEGAESDGTNREESDGTNLEELASVSATFEAADSGADALTYSEAVPEGSTIDVRVVANVAGGTDFSIRLDGLEPDRDYGAHVHTDPCGPDPDDSGPHYQNREDPEQPSTSPRFANPENEVWLDFTTDSDGAGGAQAGVTWQPREGEANSVVVHEHHTHTGPDDSGTAGDRLACVNVPL</sequence>
<evidence type="ECO:0000256" key="1">
    <source>
        <dbReference type="ARBA" id="ARBA00010457"/>
    </source>
</evidence>
<feature type="compositionally biased region" description="Acidic residues" evidence="2">
    <location>
        <begin position="32"/>
        <end position="42"/>
    </location>
</feature>
<dbReference type="EMBL" id="JBHSBH010000013">
    <property type="protein sequence ID" value="MFC3998357.1"/>
    <property type="molecule type" value="Genomic_DNA"/>
</dbReference>
<evidence type="ECO:0000313" key="6">
    <source>
        <dbReference type="Proteomes" id="UP001595847"/>
    </source>
</evidence>
<dbReference type="Gene3D" id="2.60.40.200">
    <property type="entry name" value="Superoxide dismutase, copper/zinc binding domain"/>
    <property type="match status" value="1"/>
</dbReference>
<comment type="caution">
    <text evidence="5">The sequence shown here is derived from an EMBL/GenBank/DDBJ whole genome shotgun (WGS) entry which is preliminary data.</text>
</comment>
<gene>
    <name evidence="5" type="ORF">ACFOVU_20695</name>
</gene>
<feature type="signal peptide" evidence="3">
    <location>
        <begin position="1"/>
        <end position="18"/>
    </location>
</feature>
<dbReference type="Proteomes" id="UP001595847">
    <property type="component" value="Unassembled WGS sequence"/>
</dbReference>
<evidence type="ECO:0000256" key="2">
    <source>
        <dbReference type="SAM" id="MobiDB-lite"/>
    </source>
</evidence>
<dbReference type="InterPro" id="IPR036423">
    <property type="entry name" value="SOD-like_Cu/Zn_dom_sf"/>
</dbReference>
<dbReference type="SUPFAM" id="SSF49329">
    <property type="entry name" value="Cu,Zn superoxide dismutase-like"/>
    <property type="match status" value="1"/>
</dbReference>
<feature type="chain" id="PRO_5046123892" evidence="3">
    <location>
        <begin position="19"/>
        <end position="215"/>
    </location>
</feature>
<feature type="region of interest" description="Disordered" evidence="2">
    <location>
        <begin position="25"/>
        <end position="55"/>
    </location>
</feature>
<dbReference type="PROSITE" id="PS51257">
    <property type="entry name" value="PROKAR_LIPOPROTEIN"/>
    <property type="match status" value="1"/>
</dbReference>
<keyword evidence="6" id="KW-1185">Reference proteome</keyword>
<proteinExistence type="inferred from homology"/>
<protein>
    <submittedName>
        <fullName evidence="5">Superoxide dismutase family protein</fullName>
    </submittedName>
</protein>
<reference evidence="6" key="1">
    <citation type="journal article" date="2019" name="Int. J. Syst. Evol. Microbiol.">
        <title>The Global Catalogue of Microorganisms (GCM) 10K type strain sequencing project: providing services to taxonomists for standard genome sequencing and annotation.</title>
        <authorList>
            <consortium name="The Broad Institute Genomics Platform"/>
            <consortium name="The Broad Institute Genome Sequencing Center for Infectious Disease"/>
            <person name="Wu L."/>
            <person name="Ma J."/>
        </authorList>
    </citation>
    <scope>NUCLEOTIDE SEQUENCE [LARGE SCALE GENOMIC DNA]</scope>
    <source>
        <strain evidence="6">TBRC 1826</strain>
    </source>
</reference>
<name>A0ABV8FR54_9ACTN</name>
<evidence type="ECO:0000313" key="5">
    <source>
        <dbReference type="EMBL" id="MFC3998357.1"/>
    </source>
</evidence>
<dbReference type="InterPro" id="IPR001424">
    <property type="entry name" value="SOD_Cu_Zn_dom"/>
</dbReference>
<dbReference type="RefSeq" id="WP_378536141.1">
    <property type="nucleotide sequence ID" value="NZ_JBHSBH010000013.1"/>
</dbReference>
<dbReference type="Pfam" id="PF00080">
    <property type="entry name" value="Sod_Cu"/>
    <property type="match status" value="1"/>
</dbReference>
<feature type="region of interest" description="Disordered" evidence="2">
    <location>
        <begin position="113"/>
        <end position="153"/>
    </location>
</feature>
<feature type="domain" description="Superoxide dismutase copper/zinc binding" evidence="4">
    <location>
        <begin position="99"/>
        <end position="212"/>
    </location>
</feature>
<keyword evidence="3" id="KW-0732">Signal</keyword>
<accession>A0ABV8FR54</accession>
<organism evidence="5 6">
    <name type="scientific">Nocardiopsis sediminis</name>
    <dbReference type="NCBI Taxonomy" id="1778267"/>
    <lineage>
        <taxon>Bacteria</taxon>
        <taxon>Bacillati</taxon>
        <taxon>Actinomycetota</taxon>
        <taxon>Actinomycetes</taxon>
        <taxon>Streptosporangiales</taxon>
        <taxon>Nocardiopsidaceae</taxon>
        <taxon>Nocardiopsis</taxon>
    </lineage>
</organism>
<comment type="similarity">
    <text evidence="1">Belongs to the Cu-Zn superoxide dismutase family.</text>
</comment>
<evidence type="ECO:0000259" key="4">
    <source>
        <dbReference type="Pfam" id="PF00080"/>
    </source>
</evidence>
<evidence type="ECO:0000256" key="3">
    <source>
        <dbReference type="SAM" id="SignalP"/>
    </source>
</evidence>